<dbReference type="Ensembl" id="ENSCJPT00005009006.1">
    <property type="protein sequence ID" value="ENSCJPP00005005567.1"/>
    <property type="gene ID" value="ENSCJPG00005005300.1"/>
</dbReference>
<sequence>AGGGGTEVRGPCRVLLGWVCVGCSMGEEPALPFPTAGPRGSGSVSRVTVTPWGLVCVGNVSVSCEAESAHPELTLLYWLGNGSFVEHRLSRREETRGSLLTLRRDLSFTSFSFQDLNTNFTCVLLSPDGFDIEELKWAPSDPPTPPLPTSPRPRPAHPPHAPQHPRSTRAARGGALQPLPFTNSQL</sequence>
<dbReference type="Proteomes" id="UP000694412">
    <property type="component" value="Chromosome 1"/>
</dbReference>
<dbReference type="PROSITE" id="PS50835">
    <property type="entry name" value="IG_LIKE"/>
    <property type="match status" value="1"/>
</dbReference>
<dbReference type="AlphaFoldDB" id="A0A8C2SZB0"/>
<proteinExistence type="predicted"/>
<feature type="region of interest" description="Disordered" evidence="1">
    <location>
        <begin position="137"/>
        <end position="186"/>
    </location>
</feature>
<feature type="compositionally biased region" description="Pro residues" evidence="1">
    <location>
        <begin position="140"/>
        <end position="162"/>
    </location>
</feature>
<keyword evidence="4" id="KW-1185">Reference proteome</keyword>
<evidence type="ECO:0000313" key="4">
    <source>
        <dbReference type="Proteomes" id="UP000694412"/>
    </source>
</evidence>
<dbReference type="GeneTree" id="ENSGT00960000189458"/>
<dbReference type="GO" id="GO:0042007">
    <property type="term" value="F:interleukin-18 binding"/>
    <property type="evidence" value="ECO:0007669"/>
    <property type="project" value="InterPro"/>
</dbReference>
<dbReference type="SUPFAM" id="SSF48726">
    <property type="entry name" value="Immunoglobulin"/>
    <property type="match status" value="1"/>
</dbReference>
<name>A0A8C2SZB0_COTJA</name>
<organism evidence="3 4">
    <name type="scientific">Coturnix japonica</name>
    <name type="common">Japanese quail</name>
    <name type="synonym">Coturnix coturnix japonica</name>
    <dbReference type="NCBI Taxonomy" id="93934"/>
    <lineage>
        <taxon>Eukaryota</taxon>
        <taxon>Metazoa</taxon>
        <taxon>Chordata</taxon>
        <taxon>Craniata</taxon>
        <taxon>Vertebrata</taxon>
        <taxon>Euteleostomi</taxon>
        <taxon>Archelosauria</taxon>
        <taxon>Archosauria</taxon>
        <taxon>Dinosauria</taxon>
        <taxon>Saurischia</taxon>
        <taxon>Theropoda</taxon>
        <taxon>Coelurosauria</taxon>
        <taxon>Aves</taxon>
        <taxon>Neognathae</taxon>
        <taxon>Galloanserae</taxon>
        <taxon>Galliformes</taxon>
        <taxon>Phasianidae</taxon>
        <taxon>Perdicinae</taxon>
        <taxon>Coturnix</taxon>
    </lineage>
</organism>
<accession>A0A8C2SZB0</accession>
<dbReference type="InterPro" id="IPR036179">
    <property type="entry name" value="Ig-like_dom_sf"/>
</dbReference>
<feature type="domain" description="Ig-like" evidence="2">
    <location>
        <begin position="38"/>
        <end position="122"/>
    </location>
</feature>
<evidence type="ECO:0000259" key="2">
    <source>
        <dbReference type="PROSITE" id="PS50835"/>
    </source>
</evidence>
<dbReference type="PANTHER" id="PTHR14292:SF2">
    <property type="entry name" value="INTERLEUKIN-18-BINDING PROTEIN"/>
    <property type="match status" value="1"/>
</dbReference>
<dbReference type="InterPro" id="IPR039681">
    <property type="entry name" value="IL18BP"/>
</dbReference>
<evidence type="ECO:0000313" key="3">
    <source>
        <dbReference type="Ensembl" id="ENSCJPP00005005567.1"/>
    </source>
</evidence>
<reference evidence="3" key="1">
    <citation type="submission" date="2015-11" db="EMBL/GenBank/DDBJ databases">
        <authorList>
            <consortium name="International Coturnix japonica Genome Analysis Consortium"/>
            <person name="Warren W."/>
            <person name="Burt D.W."/>
            <person name="Antin P.B."/>
            <person name="Lanford R."/>
            <person name="Gros J."/>
            <person name="Wilson R.K."/>
        </authorList>
    </citation>
    <scope>NUCLEOTIDE SEQUENCE [LARGE SCALE GENOMIC DNA]</scope>
</reference>
<evidence type="ECO:0000256" key="1">
    <source>
        <dbReference type="SAM" id="MobiDB-lite"/>
    </source>
</evidence>
<protein>
    <recommendedName>
        <fullName evidence="2">Ig-like domain-containing protein</fullName>
    </recommendedName>
</protein>
<dbReference type="InterPro" id="IPR013783">
    <property type="entry name" value="Ig-like_fold"/>
</dbReference>
<reference evidence="3" key="2">
    <citation type="submission" date="2025-08" db="UniProtKB">
        <authorList>
            <consortium name="Ensembl"/>
        </authorList>
    </citation>
    <scope>IDENTIFICATION</scope>
</reference>
<dbReference type="InterPro" id="IPR007110">
    <property type="entry name" value="Ig-like_dom"/>
</dbReference>
<dbReference type="Gene3D" id="2.60.40.10">
    <property type="entry name" value="Immunoglobulins"/>
    <property type="match status" value="1"/>
</dbReference>
<reference evidence="3" key="3">
    <citation type="submission" date="2025-09" db="UniProtKB">
        <authorList>
            <consortium name="Ensembl"/>
        </authorList>
    </citation>
    <scope>IDENTIFICATION</scope>
</reference>
<dbReference type="PANTHER" id="PTHR14292">
    <property type="entry name" value="INTERLEUKIN-18-BINDING PROTEIN"/>
    <property type="match status" value="1"/>
</dbReference>